<keyword evidence="1" id="KW-0812">Transmembrane</keyword>
<keyword evidence="1" id="KW-1133">Transmembrane helix</keyword>
<accession>A0A7X5V0P6</accession>
<dbReference type="AlphaFoldDB" id="A0A7X5V0P6"/>
<dbReference type="PANTHER" id="PTHR34220">
    <property type="entry name" value="SENSOR HISTIDINE KINASE YPDA"/>
    <property type="match status" value="1"/>
</dbReference>
<evidence type="ECO:0000313" key="3">
    <source>
        <dbReference type="EMBL" id="NIJ65648.1"/>
    </source>
</evidence>
<dbReference type="SUPFAM" id="SSF55874">
    <property type="entry name" value="ATPase domain of HSP90 chaperone/DNA topoisomerase II/histidine kinase"/>
    <property type="match status" value="1"/>
</dbReference>
<dbReference type="InterPro" id="IPR050640">
    <property type="entry name" value="Bact_2-comp_sensor_kinase"/>
</dbReference>
<evidence type="ECO:0000256" key="1">
    <source>
        <dbReference type="SAM" id="Phobius"/>
    </source>
</evidence>
<protein>
    <recommendedName>
        <fullName evidence="2">Signal transduction histidine kinase internal region domain-containing protein</fullName>
    </recommendedName>
</protein>
<name>A0A7X5V0P6_9SPHN</name>
<dbReference type="InterPro" id="IPR010559">
    <property type="entry name" value="Sig_transdc_His_kin_internal"/>
</dbReference>
<dbReference type="GO" id="GO:0016020">
    <property type="term" value="C:membrane"/>
    <property type="evidence" value="ECO:0007669"/>
    <property type="project" value="InterPro"/>
</dbReference>
<dbReference type="Gene3D" id="3.30.565.10">
    <property type="entry name" value="Histidine kinase-like ATPase, C-terminal domain"/>
    <property type="match status" value="1"/>
</dbReference>
<evidence type="ECO:0000313" key="4">
    <source>
        <dbReference type="Proteomes" id="UP000564677"/>
    </source>
</evidence>
<keyword evidence="4" id="KW-1185">Reference proteome</keyword>
<organism evidence="3 4">
    <name type="scientific">Sphingomonas leidyi</name>
    <dbReference type="NCBI Taxonomy" id="68569"/>
    <lineage>
        <taxon>Bacteria</taxon>
        <taxon>Pseudomonadati</taxon>
        <taxon>Pseudomonadota</taxon>
        <taxon>Alphaproteobacteria</taxon>
        <taxon>Sphingomonadales</taxon>
        <taxon>Sphingomonadaceae</taxon>
        <taxon>Sphingomonas</taxon>
    </lineage>
</organism>
<feature type="transmembrane region" description="Helical" evidence="1">
    <location>
        <begin position="46"/>
        <end position="67"/>
    </location>
</feature>
<dbReference type="GO" id="GO:0000155">
    <property type="term" value="F:phosphorelay sensor kinase activity"/>
    <property type="evidence" value="ECO:0007669"/>
    <property type="project" value="InterPro"/>
</dbReference>
<keyword evidence="1" id="KW-0472">Membrane</keyword>
<feature type="domain" description="Signal transduction histidine kinase internal region" evidence="2">
    <location>
        <begin position="164"/>
        <end position="243"/>
    </location>
</feature>
<evidence type="ECO:0000259" key="2">
    <source>
        <dbReference type="Pfam" id="PF06580"/>
    </source>
</evidence>
<feature type="transmembrane region" description="Helical" evidence="1">
    <location>
        <begin position="74"/>
        <end position="95"/>
    </location>
</feature>
<dbReference type="EMBL" id="JAASQV010000002">
    <property type="protein sequence ID" value="NIJ65648.1"/>
    <property type="molecule type" value="Genomic_DNA"/>
</dbReference>
<sequence>MRMPRLDFQIPPPRQAIRLGAILWIGIAAILLPSLAAADQLRGAEWVAQTGVMLSGAALTVTVYLGLSASNGKPLWLGAAIGLTALAGAAVIQTASDFGIQAFVHRLLPTRLSTHSPEETLIVRIIYFLIYACAGAVFVVTGVLQRIRSRERELARAEIARLRAELTLLRLQLNPHFLYNSLNAFSGLIALGRADEASRLAEGLAEFLHAAMDLDGSEVPLARELELIECYLDLERARFGERLTVATDAPGALGTALVPGFLLQPLVENAIKHGVEASPGAASLRIAAARAGTQLVLTVENRSAAPATAPSRPGRGIGLANTRARLEMLFAGEASLETGAVAGGFRAAVRLPLKLAGG</sequence>
<gene>
    <name evidence="3" type="ORF">FHR20_002610</name>
</gene>
<reference evidence="3 4" key="1">
    <citation type="submission" date="2020-03" db="EMBL/GenBank/DDBJ databases">
        <title>Genomic Encyclopedia of Type Strains, Phase IV (KMG-IV): sequencing the most valuable type-strain genomes for metagenomic binning, comparative biology and taxonomic classification.</title>
        <authorList>
            <person name="Goeker M."/>
        </authorList>
    </citation>
    <scope>NUCLEOTIDE SEQUENCE [LARGE SCALE GENOMIC DNA]</scope>
    <source>
        <strain evidence="3 4">DSM 4733</strain>
    </source>
</reference>
<dbReference type="InterPro" id="IPR036890">
    <property type="entry name" value="HATPase_C_sf"/>
</dbReference>
<dbReference type="PANTHER" id="PTHR34220:SF7">
    <property type="entry name" value="SENSOR HISTIDINE KINASE YPDA"/>
    <property type="match status" value="1"/>
</dbReference>
<feature type="transmembrane region" description="Helical" evidence="1">
    <location>
        <begin position="121"/>
        <end position="144"/>
    </location>
</feature>
<dbReference type="Proteomes" id="UP000564677">
    <property type="component" value="Unassembled WGS sequence"/>
</dbReference>
<dbReference type="Pfam" id="PF06580">
    <property type="entry name" value="His_kinase"/>
    <property type="match status" value="1"/>
</dbReference>
<proteinExistence type="predicted"/>
<comment type="caution">
    <text evidence="3">The sequence shown here is derived from an EMBL/GenBank/DDBJ whole genome shotgun (WGS) entry which is preliminary data.</text>
</comment>